<keyword evidence="3" id="KW-1185">Reference proteome</keyword>
<evidence type="ECO:0000313" key="3">
    <source>
        <dbReference type="Proteomes" id="UP000078561"/>
    </source>
</evidence>
<feature type="compositionally biased region" description="Polar residues" evidence="1">
    <location>
        <begin position="70"/>
        <end position="86"/>
    </location>
</feature>
<accession>A0A163L0Z6</accession>
<gene>
    <name evidence="2" type="primary">ABSGL_09118.1 scaffold 10682</name>
</gene>
<organism evidence="2">
    <name type="scientific">Absidia glauca</name>
    <name type="common">Pin mould</name>
    <dbReference type="NCBI Taxonomy" id="4829"/>
    <lineage>
        <taxon>Eukaryota</taxon>
        <taxon>Fungi</taxon>
        <taxon>Fungi incertae sedis</taxon>
        <taxon>Mucoromycota</taxon>
        <taxon>Mucoromycotina</taxon>
        <taxon>Mucoromycetes</taxon>
        <taxon>Mucorales</taxon>
        <taxon>Cunninghamellaceae</taxon>
        <taxon>Absidia</taxon>
    </lineage>
</organism>
<feature type="region of interest" description="Disordered" evidence="1">
    <location>
        <begin position="1"/>
        <end position="95"/>
    </location>
</feature>
<dbReference type="EMBL" id="LT554077">
    <property type="protein sequence ID" value="SAM03300.1"/>
    <property type="molecule type" value="Genomic_DNA"/>
</dbReference>
<feature type="compositionally biased region" description="Basic and acidic residues" evidence="1">
    <location>
        <begin position="14"/>
        <end position="55"/>
    </location>
</feature>
<reference evidence="2" key="1">
    <citation type="submission" date="2016-04" db="EMBL/GenBank/DDBJ databases">
        <authorList>
            <person name="Evans L.H."/>
            <person name="Alamgir A."/>
            <person name="Owens N."/>
            <person name="Weber N.D."/>
            <person name="Virtaneva K."/>
            <person name="Barbian K."/>
            <person name="Babar A."/>
            <person name="Rosenke K."/>
        </authorList>
    </citation>
    <scope>NUCLEOTIDE SEQUENCE [LARGE SCALE GENOMIC DNA]</scope>
    <source>
        <strain evidence="2">CBS 101.48</strain>
    </source>
</reference>
<protein>
    <submittedName>
        <fullName evidence="2">Uncharacterized protein</fullName>
    </submittedName>
</protein>
<evidence type="ECO:0000313" key="2">
    <source>
        <dbReference type="EMBL" id="SAM03300.1"/>
    </source>
</evidence>
<evidence type="ECO:0000256" key="1">
    <source>
        <dbReference type="SAM" id="MobiDB-lite"/>
    </source>
</evidence>
<sequence>MKSFWGGVDGRTYLCDDNRVKELPPRPDQVDQLEENQHVMEQRSHYEEMDDRKDTGSTSTRMQQQRDQHNSNTSGQVDISDGSTSRHSYKSADRRDSWLLRIDSSAKNIIRRASASKHIQEQNLINSVADSINNYGDHHQDDSWTDKVLDFLFPSMELRPHPAQSSPTATEPTPPLMPLSDDIAEKLKHDEQEDREAWSQQNARQSKDNEDPKSCTNETSDTMDVIDQTAISSKSRSSA</sequence>
<dbReference type="AlphaFoldDB" id="A0A163L0Z6"/>
<dbReference type="InParanoid" id="A0A163L0Z6"/>
<name>A0A163L0Z6_ABSGL</name>
<feature type="compositionally biased region" description="Basic and acidic residues" evidence="1">
    <location>
        <begin position="183"/>
        <end position="197"/>
    </location>
</feature>
<feature type="compositionally biased region" description="Polar residues" evidence="1">
    <location>
        <begin position="229"/>
        <end position="239"/>
    </location>
</feature>
<dbReference type="Proteomes" id="UP000078561">
    <property type="component" value="Unassembled WGS sequence"/>
</dbReference>
<feature type="region of interest" description="Disordered" evidence="1">
    <location>
        <begin position="158"/>
        <end position="239"/>
    </location>
</feature>
<proteinExistence type="predicted"/>